<keyword evidence="2" id="KW-1185">Reference proteome</keyword>
<reference evidence="1 2" key="1">
    <citation type="journal article" date="2024" name="G3 (Bethesda)">
        <title>Genome assembly of Hibiscus sabdariffa L. provides insights into metabolisms of medicinal natural products.</title>
        <authorList>
            <person name="Kim T."/>
        </authorList>
    </citation>
    <scope>NUCLEOTIDE SEQUENCE [LARGE SCALE GENOMIC DNA]</scope>
    <source>
        <strain evidence="1">TK-2024</strain>
        <tissue evidence="1">Old leaves</tissue>
    </source>
</reference>
<comment type="caution">
    <text evidence="1">The sequence shown here is derived from an EMBL/GenBank/DDBJ whole genome shotgun (WGS) entry which is preliminary data.</text>
</comment>
<evidence type="ECO:0000313" key="2">
    <source>
        <dbReference type="Proteomes" id="UP001472677"/>
    </source>
</evidence>
<dbReference type="EMBL" id="JBBPBM010000099">
    <property type="protein sequence ID" value="KAK8508582.1"/>
    <property type="molecule type" value="Genomic_DNA"/>
</dbReference>
<dbReference type="Proteomes" id="UP001472677">
    <property type="component" value="Unassembled WGS sequence"/>
</dbReference>
<evidence type="ECO:0000313" key="1">
    <source>
        <dbReference type="EMBL" id="KAK8508582.1"/>
    </source>
</evidence>
<gene>
    <name evidence="1" type="ORF">V6N12_044498</name>
</gene>
<protein>
    <submittedName>
        <fullName evidence="1">Uncharacterized protein</fullName>
    </submittedName>
</protein>
<organism evidence="1 2">
    <name type="scientific">Hibiscus sabdariffa</name>
    <name type="common">roselle</name>
    <dbReference type="NCBI Taxonomy" id="183260"/>
    <lineage>
        <taxon>Eukaryota</taxon>
        <taxon>Viridiplantae</taxon>
        <taxon>Streptophyta</taxon>
        <taxon>Embryophyta</taxon>
        <taxon>Tracheophyta</taxon>
        <taxon>Spermatophyta</taxon>
        <taxon>Magnoliopsida</taxon>
        <taxon>eudicotyledons</taxon>
        <taxon>Gunneridae</taxon>
        <taxon>Pentapetalae</taxon>
        <taxon>rosids</taxon>
        <taxon>malvids</taxon>
        <taxon>Malvales</taxon>
        <taxon>Malvaceae</taxon>
        <taxon>Malvoideae</taxon>
        <taxon>Hibiscus</taxon>
    </lineage>
</organism>
<proteinExistence type="predicted"/>
<sequence>MDSLLPQGPFTTCLQCLNDYMSVLQRDHFTFLIVLLWNIWNRRNRWVHSNQLTPMRLVSEYAQMVMADFQEANEDIIQRVPRERSQ</sequence>
<accession>A0ABR2BPZ4</accession>
<name>A0ABR2BPZ4_9ROSI</name>